<dbReference type="EMBL" id="CAEY01002017">
    <property type="status" value="NOT_ANNOTATED_CDS"/>
    <property type="molecule type" value="Genomic_DNA"/>
</dbReference>
<sequence>MRKNVLHTGINADLGDLDQYPQLTKEKVVEDAECYEEAEAAAVEEVKQNPTIFQCDYCKGTFKALKGLKEHLFGVVREGNDKNRYRVVSCPQSDRVRQIEMSGKVA</sequence>
<reference evidence="2" key="1">
    <citation type="submission" date="2011-08" db="EMBL/GenBank/DDBJ databases">
        <authorList>
            <person name="Rombauts S."/>
        </authorList>
    </citation>
    <scope>NUCLEOTIDE SEQUENCE</scope>
    <source>
        <strain evidence="2">London</strain>
    </source>
</reference>
<evidence type="ECO:0000313" key="1">
    <source>
        <dbReference type="EnsemblMetazoa" id="tetur09g03400.1"/>
    </source>
</evidence>
<proteinExistence type="predicted"/>
<name>T1KDM0_TETUR</name>
<evidence type="ECO:0000313" key="2">
    <source>
        <dbReference type="Proteomes" id="UP000015104"/>
    </source>
</evidence>
<organism evidence="1 2">
    <name type="scientific">Tetranychus urticae</name>
    <name type="common">Two-spotted spider mite</name>
    <dbReference type="NCBI Taxonomy" id="32264"/>
    <lineage>
        <taxon>Eukaryota</taxon>
        <taxon>Metazoa</taxon>
        <taxon>Ecdysozoa</taxon>
        <taxon>Arthropoda</taxon>
        <taxon>Chelicerata</taxon>
        <taxon>Arachnida</taxon>
        <taxon>Acari</taxon>
        <taxon>Acariformes</taxon>
        <taxon>Trombidiformes</taxon>
        <taxon>Prostigmata</taxon>
        <taxon>Eleutherengona</taxon>
        <taxon>Raphignathae</taxon>
        <taxon>Tetranychoidea</taxon>
        <taxon>Tetranychidae</taxon>
        <taxon>Tetranychus</taxon>
    </lineage>
</organism>
<dbReference type="HOGENOM" id="CLU_2226528_0_0_1"/>
<dbReference type="AlphaFoldDB" id="T1KDM0"/>
<reference evidence="1" key="2">
    <citation type="submission" date="2015-06" db="UniProtKB">
        <authorList>
            <consortium name="EnsemblMetazoa"/>
        </authorList>
    </citation>
    <scope>IDENTIFICATION</scope>
</reference>
<keyword evidence="2" id="KW-1185">Reference proteome</keyword>
<protein>
    <recommendedName>
        <fullName evidence="3">C2H2-type domain-containing protein</fullName>
    </recommendedName>
</protein>
<dbReference type="Proteomes" id="UP000015104">
    <property type="component" value="Unassembled WGS sequence"/>
</dbReference>
<accession>T1KDM0</accession>
<dbReference type="EnsemblMetazoa" id="tetur09g03400.1">
    <property type="protein sequence ID" value="tetur09g03400.1"/>
    <property type="gene ID" value="tetur09g03400"/>
</dbReference>
<evidence type="ECO:0008006" key="3">
    <source>
        <dbReference type="Google" id="ProtNLM"/>
    </source>
</evidence>